<name>A0ABT3SDU9_9MYCO</name>
<evidence type="ECO:0000313" key="2">
    <source>
        <dbReference type="Proteomes" id="UP001300745"/>
    </source>
</evidence>
<organism evidence="1 2">
    <name type="scientific">Mycobacterium pinniadriaticum</name>
    <dbReference type="NCBI Taxonomy" id="2994102"/>
    <lineage>
        <taxon>Bacteria</taxon>
        <taxon>Bacillati</taxon>
        <taxon>Actinomycetota</taxon>
        <taxon>Actinomycetes</taxon>
        <taxon>Mycobacteriales</taxon>
        <taxon>Mycobacteriaceae</taxon>
        <taxon>Mycobacterium</taxon>
    </lineage>
</organism>
<evidence type="ECO:0000313" key="1">
    <source>
        <dbReference type="EMBL" id="MCX2937090.1"/>
    </source>
</evidence>
<dbReference type="RefSeq" id="WP_265996680.1">
    <property type="nucleotide sequence ID" value="NZ_JAPJDN010000007.1"/>
</dbReference>
<proteinExistence type="predicted"/>
<dbReference type="EMBL" id="JAPJDO010000007">
    <property type="protein sequence ID" value="MCX2937090.1"/>
    <property type="molecule type" value="Genomic_DNA"/>
</dbReference>
<gene>
    <name evidence="1" type="ORF">ORI27_10280</name>
</gene>
<sequence length="231" mass="24990">MAGREAHLVEDLSPGTFCSAHINFDLETSRILVDSPEVSVDLESQPRLAGHGYEAGIIPDLSVDHPLSHFERGASVTGAIRVGEISARIEGNGYRDRTWGLRDESASIAEYAAVLVAMPEFNVALAKFMDKDGKVRSHGVLMYADRTEPVHDIVYSRDASGLITGADYTDAQGRNTHLSMQRARGGFWLPMGTGGPPPTMSAYDDSVDVWIDGNSEARGAGFAEQGVLRRL</sequence>
<reference evidence="1 2" key="1">
    <citation type="submission" date="2022-11" db="EMBL/GenBank/DDBJ databases">
        <title>Mycobacterium sp. nov.</title>
        <authorList>
            <person name="Papic B."/>
            <person name="Spicic S."/>
            <person name="Duvnjak S."/>
        </authorList>
    </citation>
    <scope>NUCLEOTIDE SEQUENCE [LARGE SCALE GENOMIC DNA]</scope>
    <source>
        <strain evidence="1 2">CVI_P4</strain>
    </source>
</reference>
<keyword evidence="2" id="KW-1185">Reference proteome</keyword>
<comment type="caution">
    <text evidence="1">The sequence shown here is derived from an EMBL/GenBank/DDBJ whole genome shotgun (WGS) entry which is preliminary data.</text>
</comment>
<dbReference type="Proteomes" id="UP001300745">
    <property type="component" value="Unassembled WGS sequence"/>
</dbReference>
<protein>
    <submittedName>
        <fullName evidence="1">Uncharacterized protein</fullName>
    </submittedName>
</protein>
<accession>A0ABT3SDU9</accession>